<reference evidence="1 2" key="1">
    <citation type="submission" date="2024-01" db="EMBL/GenBank/DDBJ databases">
        <title>The genomes of 5 underutilized Papilionoideae crops provide insights into root nodulation and disease resistanc.</title>
        <authorList>
            <person name="Jiang F."/>
        </authorList>
    </citation>
    <scope>NUCLEOTIDE SEQUENCE [LARGE SCALE GENOMIC DNA]</scope>
    <source>
        <strain evidence="1">LVBAO_FW01</strain>
        <tissue evidence="1">Leaves</tissue>
    </source>
</reference>
<evidence type="ECO:0000313" key="1">
    <source>
        <dbReference type="EMBL" id="KAK7362963.1"/>
    </source>
</evidence>
<gene>
    <name evidence="1" type="ORF">VNO77_05088</name>
</gene>
<dbReference type="EMBL" id="JAYMYQ010000001">
    <property type="protein sequence ID" value="KAK7362963.1"/>
    <property type="molecule type" value="Genomic_DNA"/>
</dbReference>
<proteinExistence type="predicted"/>
<keyword evidence="2" id="KW-1185">Reference proteome</keyword>
<evidence type="ECO:0000313" key="2">
    <source>
        <dbReference type="Proteomes" id="UP001367508"/>
    </source>
</evidence>
<sequence>MLGKIRNPLNNEGLVHQLLRNKCKMESLLCGVQNARSWFCDSGSSDPFVSRFCCIRSIKCWLIASMTSMYEVFLCGTLPYISNRKPSLLALFGLGIVFQLRAIASKLDCDPISVGA</sequence>
<dbReference type="AlphaFoldDB" id="A0AAN9N483"/>
<protein>
    <submittedName>
        <fullName evidence="1">Uncharacterized protein</fullName>
    </submittedName>
</protein>
<comment type="caution">
    <text evidence="1">The sequence shown here is derived from an EMBL/GenBank/DDBJ whole genome shotgun (WGS) entry which is preliminary data.</text>
</comment>
<name>A0AAN9N483_CANGL</name>
<organism evidence="1 2">
    <name type="scientific">Canavalia gladiata</name>
    <name type="common">Sword bean</name>
    <name type="synonym">Dolichos gladiatus</name>
    <dbReference type="NCBI Taxonomy" id="3824"/>
    <lineage>
        <taxon>Eukaryota</taxon>
        <taxon>Viridiplantae</taxon>
        <taxon>Streptophyta</taxon>
        <taxon>Embryophyta</taxon>
        <taxon>Tracheophyta</taxon>
        <taxon>Spermatophyta</taxon>
        <taxon>Magnoliopsida</taxon>
        <taxon>eudicotyledons</taxon>
        <taxon>Gunneridae</taxon>
        <taxon>Pentapetalae</taxon>
        <taxon>rosids</taxon>
        <taxon>fabids</taxon>
        <taxon>Fabales</taxon>
        <taxon>Fabaceae</taxon>
        <taxon>Papilionoideae</taxon>
        <taxon>50 kb inversion clade</taxon>
        <taxon>NPAAA clade</taxon>
        <taxon>indigoferoid/millettioid clade</taxon>
        <taxon>Phaseoleae</taxon>
        <taxon>Canavalia</taxon>
    </lineage>
</organism>
<accession>A0AAN9N483</accession>
<dbReference type="Proteomes" id="UP001367508">
    <property type="component" value="Unassembled WGS sequence"/>
</dbReference>